<dbReference type="AlphaFoldDB" id="A0A9P7XW44"/>
<evidence type="ECO:0000313" key="2">
    <source>
        <dbReference type="EMBL" id="KAG9068330.1"/>
    </source>
</evidence>
<reference evidence="2" key="1">
    <citation type="submission" date="2021-06" db="EMBL/GenBank/DDBJ databases">
        <title>Genome Sequence of Mortierella hyaline Strain SCG-10, a Cold-Adapted, Nitrate-Reducing Fungus Isolated from Soil in Minnesota, USA.</title>
        <authorList>
            <person name="Aldossari N."/>
        </authorList>
    </citation>
    <scope>NUCLEOTIDE SEQUENCE</scope>
    <source>
        <strain evidence="2">SCG-10</strain>
    </source>
</reference>
<dbReference type="OrthoDB" id="2428291at2759"/>
<name>A0A9P7XW44_9FUNG</name>
<proteinExistence type="predicted"/>
<organism evidence="2 3">
    <name type="scientific">Linnemannia hyalina</name>
    <dbReference type="NCBI Taxonomy" id="64524"/>
    <lineage>
        <taxon>Eukaryota</taxon>
        <taxon>Fungi</taxon>
        <taxon>Fungi incertae sedis</taxon>
        <taxon>Mucoromycota</taxon>
        <taxon>Mortierellomycotina</taxon>
        <taxon>Mortierellomycetes</taxon>
        <taxon>Mortierellales</taxon>
        <taxon>Mortierellaceae</taxon>
        <taxon>Linnemannia</taxon>
    </lineage>
</organism>
<gene>
    <name evidence="2" type="ORF">KI688_010596</name>
</gene>
<feature type="region of interest" description="Disordered" evidence="1">
    <location>
        <begin position="262"/>
        <end position="282"/>
    </location>
</feature>
<dbReference type="EMBL" id="JAHRHY010000006">
    <property type="protein sequence ID" value="KAG9068330.1"/>
    <property type="molecule type" value="Genomic_DNA"/>
</dbReference>
<protein>
    <submittedName>
        <fullName evidence="2">Uncharacterized protein</fullName>
    </submittedName>
</protein>
<evidence type="ECO:0000313" key="3">
    <source>
        <dbReference type="Proteomes" id="UP000707451"/>
    </source>
</evidence>
<keyword evidence="3" id="KW-1185">Reference proteome</keyword>
<accession>A0A9P7XW44</accession>
<comment type="caution">
    <text evidence="2">The sequence shown here is derived from an EMBL/GenBank/DDBJ whole genome shotgun (WGS) entry which is preliminary data.</text>
</comment>
<sequence length="614" mass="68767">MVTQEHIDTVLTESTLDVLDASVGIYWREPVEGQNVTDIDIARSQSRAFSWARDVVIPAETRVQPDRETRTRLSELYYQNRYLPLPMVQREHPFKERYLGIHICTIQGLLLFANESRTIAQRTGLVNQAINMACIITVHSRQDESINSIMKAYLARLFRCCFIYDFTLSAIEGGLALINDEGTAVYMFEAGDLGPEDEACSGQHMLHCVLGVVPLQRLGAAGQVFVQNVPHLYKPDATTENLESIHALAVQLGFTRLTITTTTSSGSDSAVDRPSQPSLPEESPRFIITNFEQISRGLIGGLMDLTVVFDQVLELPVFLLDLLGLSPTKDALVLKITDPSSTYTVGIHDNGVQLLELELVWLMSRGYSPRPSSTAIYSPSPSSPMPLFVTPGRNLDAFLDTYGPFIRILNTNDKFKSTCFDTLSKATLRQDVLVGFPLNSESSTVPNMLEGMGRVQVVIFQGELNMETWIAQVLESLTSSSPLIVLDRVEDFHRIAPGHDETSLGWLKFRQDIQALNAFHLEVIAELVKATNHDLETTVIQLVERSQEKQRVLSMNKSSSRDATMIKDLMVRQSGYAHLLVSYQTNVTMDQVQETQEKLYKRGIHWCLFTMSDL</sequence>
<dbReference type="Proteomes" id="UP000707451">
    <property type="component" value="Unassembled WGS sequence"/>
</dbReference>
<evidence type="ECO:0000256" key="1">
    <source>
        <dbReference type="SAM" id="MobiDB-lite"/>
    </source>
</evidence>